<dbReference type="EMBL" id="QVEZ01000001">
    <property type="protein sequence ID" value="RGC07265.1"/>
    <property type="molecule type" value="Genomic_DNA"/>
</dbReference>
<reference evidence="6 9" key="1">
    <citation type="journal article" date="2017" name="Front. Microbiol.">
        <title>New Insights into the Diversity of the Genus Faecalibacterium.</title>
        <authorList>
            <person name="Benevides L."/>
            <person name="Burman S."/>
            <person name="Martin R."/>
            <person name="Robert V."/>
            <person name="Thomas M."/>
            <person name="Miquel S."/>
            <person name="Chain F."/>
            <person name="Sokol H."/>
            <person name="Bermudez-Humaran L.G."/>
            <person name="Morrison M."/>
            <person name="Langella P."/>
            <person name="Azevedo V.A."/>
            <person name="Chatel J.M."/>
            <person name="Soares S."/>
        </authorList>
    </citation>
    <scope>NUCLEOTIDE SEQUENCE [LARGE SCALE GENOMIC DNA]</scope>
    <source>
        <strain evidence="6 9">AHMP21</strain>
    </source>
</reference>
<organism evidence="7 12">
    <name type="scientific">Faecalibacterium prausnitzii</name>
    <dbReference type="NCBI Taxonomy" id="853"/>
    <lineage>
        <taxon>Bacteria</taxon>
        <taxon>Bacillati</taxon>
        <taxon>Bacillota</taxon>
        <taxon>Clostridia</taxon>
        <taxon>Eubacteriales</taxon>
        <taxon>Oscillospiraceae</taxon>
        <taxon>Faecalibacterium</taxon>
    </lineage>
</organism>
<dbReference type="PANTHER" id="PTHR38445">
    <property type="entry name" value="HTH-TYPE TRANSCRIPTIONAL REPRESSOR YTRA"/>
    <property type="match status" value="1"/>
</dbReference>
<dbReference type="PROSITE" id="PS50949">
    <property type="entry name" value="HTH_GNTR"/>
    <property type="match status" value="1"/>
</dbReference>
<dbReference type="Proteomes" id="UP000261140">
    <property type="component" value="Unassembled WGS sequence"/>
</dbReference>
<dbReference type="InterPro" id="IPR036390">
    <property type="entry name" value="WH_DNA-bd_sf"/>
</dbReference>
<dbReference type="PANTHER" id="PTHR38445:SF6">
    <property type="entry name" value="GNTR-FAMILY TRANSCRIPTIONAL REGULATOR"/>
    <property type="match status" value="1"/>
</dbReference>
<dbReference type="EMBL" id="NOUW01000021">
    <property type="protein sequence ID" value="PDX89349.1"/>
    <property type="molecule type" value="Genomic_DNA"/>
</dbReference>
<reference evidence="5 10" key="2">
    <citation type="submission" date="2017-10" db="EMBL/GenBank/DDBJ databases">
        <title>Complete Genome Sequence of Faecalibacterium prausnitzii isolated from the gut of healthy adult Indian.</title>
        <authorList>
            <person name="Bag S."/>
            <person name="Ghosh T.S."/>
            <person name="Das B."/>
        </authorList>
    </citation>
    <scope>NUCLEOTIDE SEQUENCE [LARGE SCALE GENOMIC DNA]</scope>
    <source>
        <strain evidence="5 10">Indica</strain>
    </source>
</reference>
<keyword evidence="1" id="KW-0805">Transcription regulation</keyword>
<evidence type="ECO:0000313" key="10">
    <source>
        <dbReference type="Proteomes" id="UP000223709"/>
    </source>
</evidence>
<accession>A0A1Q6QT12</accession>
<evidence type="ECO:0000256" key="3">
    <source>
        <dbReference type="ARBA" id="ARBA00023163"/>
    </source>
</evidence>
<dbReference type="SUPFAM" id="SSF46785">
    <property type="entry name" value="Winged helix' DNA-binding domain"/>
    <property type="match status" value="1"/>
</dbReference>
<protein>
    <submittedName>
        <fullName evidence="7">GntR family transcriptional regulator</fullName>
    </submittedName>
</protein>
<feature type="domain" description="HTH gntR-type" evidence="4">
    <location>
        <begin position="9"/>
        <end position="77"/>
    </location>
</feature>
<dbReference type="GO" id="GO:0003700">
    <property type="term" value="F:DNA-binding transcription factor activity"/>
    <property type="evidence" value="ECO:0007669"/>
    <property type="project" value="InterPro"/>
</dbReference>
<dbReference type="RefSeq" id="WP_005933142.1">
    <property type="nucleotide sequence ID" value="NZ_CABVEJ010000002.1"/>
</dbReference>
<dbReference type="AlphaFoldDB" id="A0A1Q6QT12"/>
<dbReference type="Gene3D" id="1.10.10.10">
    <property type="entry name" value="Winged helix-like DNA-binding domain superfamily/Winged helix DNA-binding domain"/>
    <property type="match status" value="1"/>
</dbReference>
<dbReference type="GeneID" id="90659595"/>
<evidence type="ECO:0000256" key="2">
    <source>
        <dbReference type="ARBA" id="ARBA00023125"/>
    </source>
</evidence>
<dbReference type="SMART" id="SM00345">
    <property type="entry name" value="HTH_GNTR"/>
    <property type="match status" value="1"/>
</dbReference>
<dbReference type="GO" id="GO:0003677">
    <property type="term" value="F:DNA binding"/>
    <property type="evidence" value="ECO:0007669"/>
    <property type="project" value="UniProtKB-KW"/>
</dbReference>
<dbReference type="Proteomes" id="UP000261079">
    <property type="component" value="Unassembled WGS sequence"/>
</dbReference>
<keyword evidence="2" id="KW-0238">DNA-binding</keyword>
<dbReference type="Proteomes" id="UP000220438">
    <property type="component" value="Unassembled WGS sequence"/>
</dbReference>
<gene>
    <name evidence="6" type="ORF">CHR61_08245</name>
    <name evidence="5" type="ORF">CRH10_03705</name>
    <name evidence="8" type="ORF">DW905_01460</name>
    <name evidence="7" type="ORF">DWZ89_06090</name>
</gene>
<dbReference type="EMBL" id="CP023819">
    <property type="protein sequence ID" value="ATL89480.1"/>
    <property type="molecule type" value="Genomic_DNA"/>
</dbReference>
<evidence type="ECO:0000313" key="8">
    <source>
        <dbReference type="EMBL" id="RGC07265.1"/>
    </source>
</evidence>
<sequence>MSEQFDASRPIYAQLVERLKARILAGTYPPGGHLDSVRDLAAAAGVNPNTMQRALAQLESEGLVRTERTSGRYVTEDTNLIEQLRAAAAHDIAADFLEKMRSIGYTPEKAAALLEHWDTEEVEPHE</sequence>
<dbReference type="InterPro" id="IPR036388">
    <property type="entry name" value="WH-like_DNA-bd_sf"/>
</dbReference>
<dbReference type="Pfam" id="PF00392">
    <property type="entry name" value="GntR"/>
    <property type="match status" value="1"/>
</dbReference>
<dbReference type="InterPro" id="IPR000524">
    <property type="entry name" value="Tscrpt_reg_HTH_GntR"/>
</dbReference>
<evidence type="ECO:0000256" key="1">
    <source>
        <dbReference type="ARBA" id="ARBA00023015"/>
    </source>
</evidence>
<reference evidence="11 12" key="3">
    <citation type="submission" date="2018-08" db="EMBL/GenBank/DDBJ databases">
        <title>A genome reference for cultivated species of the human gut microbiota.</title>
        <authorList>
            <person name="Zou Y."/>
            <person name="Xue W."/>
            <person name="Luo G."/>
        </authorList>
    </citation>
    <scope>NUCLEOTIDE SEQUENCE [LARGE SCALE GENOMIC DNA]</scope>
    <source>
        <strain evidence="7 12">AF36-11AT</strain>
        <strain evidence="8 11">AM42-11AC</strain>
    </source>
</reference>
<dbReference type="CDD" id="cd07377">
    <property type="entry name" value="WHTH_GntR"/>
    <property type="match status" value="1"/>
</dbReference>
<evidence type="ECO:0000313" key="6">
    <source>
        <dbReference type="EMBL" id="PDX89349.1"/>
    </source>
</evidence>
<dbReference type="EMBL" id="QVEQ01000003">
    <property type="protein sequence ID" value="RGB72057.1"/>
    <property type="molecule type" value="Genomic_DNA"/>
</dbReference>
<evidence type="ECO:0000313" key="5">
    <source>
        <dbReference type="EMBL" id="ATL89480.1"/>
    </source>
</evidence>
<evidence type="ECO:0000313" key="9">
    <source>
        <dbReference type="Proteomes" id="UP000220438"/>
    </source>
</evidence>
<evidence type="ECO:0000313" key="12">
    <source>
        <dbReference type="Proteomes" id="UP000261140"/>
    </source>
</evidence>
<evidence type="ECO:0000313" key="11">
    <source>
        <dbReference type="Proteomes" id="UP000261079"/>
    </source>
</evidence>
<keyword evidence="3" id="KW-0804">Transcription</keyword>
<evidence type="ECO:0000259" key="4">
    <source>
        <dbReference type="PROSITE" id="PS50949"/>
    </source>
</evidence>
<proteinExistence type="predicted"/>
<name>A0A1Q6QT12_9FIRM</name>
<dbReference type="KEGG" id="fpra:CG447_04450"/>
<evidence type="ECO:0000313" key="7">
    <source>
        <dbReference type="EMBL" id="RGB72057.1"/>
    </source>
</evidence>
<dbReference type="Proteomes" id="UP000223709">
    <property type="component" value="Chromosome"/>
</dbReference>